<keyword evidence="4 9" id="KW-0732">Signal</keyword>
<dbReference type="Pfam" id="PF21902">
    <property type="entry name" value="PTM1-like_N"/>
    <property type="match status" value="1"/>
</dbReference>
<dbReference type="Proteomes" id="UP000298138">
    <property type="component" value="Unassembled WGS sequence"/>
</dbReference>
<keyword evidence="13" id="KW-1185">Reference proteome</keyword>
<sequence length="571" mass="63341">MLRRWLRAIFPAAAVACLLFSSVSSAAEYPLDGQEITQQCSGMYNKKAWGGNKDPSITIKFPKSSNEKDTVSLAIFEFADEQELGLYPDAEKLDELGRRFICKPDDVSKGLCKREGQFILASNPNGTSYKSIYTEAIQLSKEHPIRYDIKKTGYYCVWAVPYKPSNLKYDAVVVFQNSYGELPGSQIAKLPFYGGLTIVYVLIAALWAFLYVQHRHDILPVQNYITAIIIFLILEMLTTWAFYDYSNRHGSNALSKTLMILVSVLNAGRNSFSFFLLLIVCMGYGVVKPSLGSLMKWARILAATHFIFGVIYTIASLTVTPENAGPIVLFVILPLAATLTAFYVWTLNSLKLTMKELEERKQHTKLRMYRMLWWVLLTSILVIFAFFFLNSLTFAGHGDPDFAPTHWKTRWFVLDGWLNLVYLFILVSIAYIWRPTENNRRFAMSDEIAQDEDGGFEFADVGGSELDEDSDDEGRKDKDLERGRSGGSSNIAGGSGVAAFAAAGGVAAGAGAAAAGSSAAANTGRHRASVEEPIFEVGDEDGGWSSGEEDERRSGYGSDEDEALVKTKKKD</sequence>
<feature type="compositionally biased region" description="Low complexity" evidence="7">
    <location>
        <begin position="512"/>
        <end position="521"/>
    </location>
</feature>
<evidence type="ECO:0000313" key="13">
    <source>
        <dbReference type="Proteomes" id="UP000298138"/>
    </source>
</evidence>
<comment type="similarity">
    <text evidence="2">Belongs to the LU7TM family.</text>
</comment>
<evidence type="ECO:0000256" key="3">
    <source>
        <dbReference type="ARBA" id="ARBA00022692"/>
    </source>
</evidence>
<feature type="transmembrane region" description="Helical" evidence="8">
    <location>
        <begin position="416"/>
        <end position="433"/>
    </location>
</feature>
<dbReference type="PANTHER" id="PTHR21229:SF1">
    <property type="entry name" value="GH17801P"/>
    <property type="match status" value="1"/>
</dbReference>
<feature type="compositionally biased region" description="Basic and acidic residues" evidence="7">
    <location>
        <begin position="473"/>
        <end position="484"/>
    </location>
</feature>
<evidence type="ECO:0000259" key="11">
    <source>
        <dbReference type="Pfam" id="PF21902"/>
    </source>
</evidence>
<keyword evidence="3 8" id="KW-0812">Transmembrane</keyword>
<dbReference type="FunCoup" id="A0A4S2MV53">
    <property type="interactions" value="741"/>
</dbReference>
<feature type="chain" id="PRO_5020960873" description="Integral membrane protein" evidence="9">
    <location>
        <begin position="27"/>
        <end position="571"/>
    </location>
</feature>
<dbReference type="GO" id="GO:0042147">
    <property type="term" value="P:retrograde transport, endosome to Golgi"/>
    <property type="evidence" value="ECO:0007669"/>
    <property type="project" value="TreeGrafter"/>
</dbReference>
<feature type="region of interest" description="Disordered" evidence="7">
    <location>
        <begin position="455"/>
        <end position="488"/>
    </location>
</feature>
<dbReference type="InterPro" id="IPR053938">
    <property type="entry name" value="PTM1-like_N"/>
</dbReference>
<feature type="compositionally biased region" description="Acidic residues" evidence="7">
    <location>
        <begin position="533"/>
        <end position="542"/>
    </location>
</feature>
<dbReference type="InterPro" id="IPR009637">
    <property type="entry name" value="GPR107/GPR108-like"/>
</dbReference>
<dbReference type="STRING" id="341454.A0A4S2MV53"/>
<evidence type="ECO:0008006" key="14">
    <source>
        <dbReference type="Google" id="ProtNLM"/>
    </source>
</evidence>
<organism evidence="12 13">
    <name type="scientific">Ascodesmis nigricans</name>
    <dbReference type="NCBI Taxonomy" id="341454"/>
    <lineage>
        <taxon>Eukaryota</taxon>
        <taxon>Fungi</taxon>
        <taxon>Dikarya</taxon>
        <taxon>Ascomycota</taxon>
        <taxon>Pezizomycotina</taxon>
        <taxon>Pezizomycetes</taxon>
        <taxon>Pezizales</taxon>
        <taxon>Ascodesmidaceae</taxon>
        <taxon>Ascodesmis</taxon>
    </lineage>
</organism>
<dbReference type="InParanoid" id="A0A4S2MV53"/>
<feature type="transmembrane region" description="Helical" evidence="8">
    <location>
        <begin position="327"/>
        <end position="350"/>
    </location>
</feature>
<feature type="domain" description="GOST seven transmembrane" evidence="10">
    <location>
        <begin position="189"/>
        <end position="440"/>
    </location>
</feature>
<proteinExistence type="inferred from homology"/>
<dbReference type="GO" id="GO:0005794">
    <property type="term" value="C:Golgi apparatus"/>
    <property type="evidence" value="ECO:0007669"/>
    <property type="project" value="TreeGrafter"/>
</dbReference>
<evidence type="ECO:0000256" key="5">
    <source>
        <dbReference type="ARBA" id="ARBA00022989"/>
    </source>
</evidence>
<feature type="transmembrane region" description="Helical" evidence="8">
    <location>
        <begin position="371"/>
        <end position="396"/>
    </location>
</feature>
<evidence type="ECO:0000256" key="1">
    <source>
        <dbReference type="ARBA" id="ARBA00004141"/>
    </source>
</evidence>
<evidence type="ECO:0000256" key="7">
    <source>
        <dbReference type="SAM" id="MobiDB-lite"/>
    </source>
</evidence>
<dbReference type="EMBL" id="ML220124">
    <property type="protein sequence ID" value="TGZ80482.1"/>
    <property type="molecule type" value="Genomic_DNA"/>
</dbReference>
<evidence type="ECO:0000256" key="4">
    <source>
        <dbReference type="ARBA" id="ARBA00022729"/>
    </source>
</evidence>
<protein>
    <recommendedName>
        <fullName evidence="14">Integral membrane protein</fullName>
    </recommendedName>
</protein>
<dbReference type="AlphaFoldDB" id="A0A4S2MV53"/>
<gene>
    <name evidence="12" type="ORF">EX30DRAFT_372126</name>
</gene>
<name>A0A4S2MV53_9PEZI</name>
<evidence type="ECO:0000256" key="8">
    <source>
        <dbReference type="SAM" id="Phobius"/>
    </source>
</evidence>
<evidence type="ECO:0000256" key="2">
    <source>
        <dbReference type="ARBA" id="ARBA00007883"/>
    </source>
</evidence>
<feature type="transmembrane region" description="Helical" evidence="8">
    <location>
        <begin position="192"/>
        <end position="212"/>
    </location>
</feature>
<comment type="subcellular location">
    <subcellularLocation>
        <location evidence="1">Membrane</location>
        <topology evidence="1">Multi-pass membrane protein</topology>
    </subcellularLocation>
</comment>
<accession>A0A4S2MV53</accession>
<feature type="signal peptide" evidence="9">
    <location>
        <begin position="1"/>
        <end position="26"/>
    </location>
</feature>
<evidence type="ECO:0000256" key="9">
    <source>
        <dbReference type="SAM" id="SignalP"/>
    </source>
</evidence>
<keyword evidence="6 8" id="KW-0472">Membrane</keyword>
<evidence type="ECO:0000256" key="6">
    <source>
        <dbReference type="ARBA" id="ARBA00023136"/>
    </source>
</evidence>
<feature type="transmembrane region" description="Helical" evidence="8">
    <location>
        <begin position="224"/>
        <end position="243"/>
    </location>
</feature>
<feature type="domain" description="PTM1-like N-terminal" evidence="11">
    <location>
        <begin position="37"/>
        <end position="177"/>
    </location>
</feature>
<keyword evidence="5 8" id="KW-1133">Transmembrane helix</keyword>
<feature type="transmembrane region" description="Helical" evidence="8">
    <location>
        <begin position="297"/>
        <end position="315"/>
    </location>
</feature>
<evidence type="ECO:0000313" key="12">
    <source>
        <dbReference type="EMBL" id="TGZ80482.1"/>
    </source>
</evidence>
<dbReference type="InterPro" id="IPR053937">
    <property type="entry name" value="GOST_TM"/>
</dbReference>
<evidence type="ECO:0000259" key="10">
    <source>
        <dbReference type="Pfam" id="PF06814"/>
    </source>
</evidence>
<dbReference type="GO" id="GO:0016020">
    <property type="term" value="C:membrane"/>
    <property type="evidence" value="ECO:0007669"/>
    <property type="project" value="UniProtKB-SubCell"/>
</dbReference>
<dbReference type="OrthoDB" id="19932at2759"/>
<reference evidence="12 13" key="1">
    <citation type="submission" date="2019-04" db="EMBL/GenBank/DDBJ databases">
        <title>Comparative genomics and transcriptomics to analyze fruiting body development in filamentous ascomycetes.</title>
        <authorList>
            <consortium name="DOE Joint Genome Institute"/>
            <person name="Lutkenhaus R."/>
            <person name="Traeger S."/>
            <person name="Breuer J."/>
            <person name="Kuo A."/>
            <person name="Lipzen A."/>
            <person name="Pangilinan J."/>
            <person name="Dilworth D."/>
            <person name="Sandor L."/>
            <person name="Poggeler S."/>
            <person name="Barry K."/>
            <person name="Grigoriev I.V."/>
            <person name="Nowrousian M."/>
        </authorList>
    </citation>
    <scope>NUCLEOTIDE SEQUENCE [LARGE SCALE GENOMIC DNA]</scope>
    <source>
        <strain evidence="12 13">CBS 389.68</strain>
    </source>
</reference>
<feature type="region of interest" description="Disordered" evidence="7">
    <location>
        <begin position="512"/>
        <end position="571"/>
    </location>
</feature>
<dbReference type="PANTHER" id="PTHR21229">
    <property type="entry name" value="LUNG SEVEN TRANSMEMBRANE RECEPTOR"/>
    <property type="match status" value="1"/>
</dbReference>
<feature type="transmembrane region" description="Helical" evidence="8">
    <location>
        <begin position="258"/>
        <end position="285"/>
    </location>
</feature>
<dbReference type="GO" id="GO:0005829">
    <property type="term" value="C:cytosol"/>
    <property type="evidence" value="ECO:0007669"/>
    <property type="project" value="GOC"/>
</dbReference>
<dbReference type="Pfam" id="PF06814">
    <property type="entry name" value="GOST_TM"/>
    <property type="match status" value="1"/>
</dbReference>